<dbReference type="AlphaFoldDB" id="A0AA41SHJ3"/>
<feature type="region of interest" description="Disordered" evidence="1">
    <location>
        <begin position="1"/>
        <end position="20"/>
    </location>
</feature>
<accession>A0AA41SHJ3</accession>
<dbReference type="PANTHER" id="PTHR31071">
    <property type="entry name" value="GB|AAF24581.1"/>
    <property type="match status" value="1"/>
</dbReference>
<feature type="region of interest" description="Disordered" evidence="1">
    <location>
        <begin position="90"/>
        <end position="175"/>
    </location>
</feature>
<protein>
    <submittedName>
        <fullName evidence="2">Uncharacterized protein</fullName>
    </submittedName>
</protein>
<feature type="compositionally biased region" description="Polar residues" evidence="1">
    <location>
        <begin position="166"/>
        <end position="175"/>
    </location>
</feature>
<name>A0AA41SHJ3_PAPNU</name>
<proteinExistence type="predicted"/>
<evidence type="ECO:0000313" key="3">
    <source>
        <dbReference type="Proteomes" id="UP001177140"/>
    </source>
</evidence>
<dbReference type="EMBL" id="JAJJMA010158574">
    <property type="protein sequence ID" value="MCL7035591.1"/>
    <property type="molecule type" value="Genomic_DNA"/>
</dbReference>
<sequence>MEKEGKTEDEEKGGILGRGGAAEKEEFFGLKLKPGISVSEERRRRVHYCTTPVPTWKFFNINHQHNGTTTISARKLGAQLWEEENIHIILPPPSSKMHKGGTTSSGVKPRQLTEKGSSDHLPPIHLADPFPEQLESAGSLRRHIEASLMKHHHSIERNSHALQPVSPASYSSSTE</sequence>
<organism evidence="2 3">
    <name type="scientific">Papaver nudicaule</name>
    <name type="common">Iceland poppy</name>
    <dbReference type="NCBI Taxonomy" id="74823"/>
    <lineage>
        <taxon>Eukaryota</taxon>
        <taxon>Viridiplantae</taxon>
        <taxon>Streptophyta</taxon>
        <taxon>Embryophyta</taxon>
        <taxon>Tracheophyta</taxon>
        <taxon>Spermatophyta</taxon>
        <taxon>Magnoliopsida</taxon>
        <taxon>Ranunculales</taxon>
        <taxon>Papaveraceae</taxon>
        <taxon>Papaveroideae</taxon>
        <taxon>Papaver</taxon>
    </lineage>
</organism>
<gene>
    <name evidence="2" type="ORF">MKW94_011953</name>
</gene>
<dbReference type="Proteomes" id="UP001177140">
    <property type="component" value="Unassembled WGS sequence"/>
</dbReference>
<comment type="caution">
    <text evidence="2">The sequence shown here is derived from an EMBL/GenBank/DDBJ whole genome shotgun (WGS) entry which is preliminary data.</text>
</comment>
<dbReference type="InterPro" id="IPR043424">
    <property type="entry name" value="BLT-like"/>
</dbReference>
<keyword evidence="3" id="KW-1185">Reference proteome</keyword>
<evidence type="ECO:0000256" key="1">
    <source>
        <dbReference type="SAM" id="MobiDB-lite"/>
    </source>
</evidence>
<reference evidence="2" key="1">
    <citation type="submission" date="2022-03" db="EMBL/GenBank/DDBJ databases">
        <title>A functionally conserved STORR gene fusion in Papaver species that diverged 16.8 million years ago.</title>
        <authorList>
            <person name="Catania T."/>
        </authorList>
    </citation>
    <scope>NUCLEOTIDE SEQUENCE</scope>
    <source>
        <strain evidence="2">S-191538</strain>
    </source>
</reference>
<dbReference type="PANTHER" id="PTHR31071:SF9">
    <property type="entry name" value="INTRACELLULAR PROTEIN TRANSPORT PROTEIN USO1-RELATED"/>
    <property type="match status" value="1"/>
</dbReference>
<feature type="non-terminal residue" evidence="2">
    <location>
        <position position="175"/>
    </location>
</feature>
<evidence type="ECO:0000313" key="2">
    <source>
        <dbReference type="EMBL" id="MCL7035591.1"/>
    </source>
</evidence>